<dbReference type="GO" id="GO:0003723">
    <property type="term" value="F:RNA binding"/>
    <property type="evidence" value="ECO:0000318"/>
    <property type="project" value="GO_Central"/>
</dbReference>
<accession>A0A7M7SYD8</accession>
<sequence>MGIDIDHSKLRKVHRTEPKSEDIYLRLLVKLYRFLARRTNAKFNNIVLKRLFMSRSNKAAMSLARVVRFMNKDGREGKTAVVVGCITDDVRIHKLPKLKICALRVTARARARIIKAGGEIITFDQLALQSPKGQNTVLMQGCRTHRKVYRHFGRAPGTPSAHTAPYVRAVGRKFETARGRRNRCGFKN</sequence>
<dbReference type="CTD" id="6141"/>
<dbReference type="GO" id="GO:0003735">
    <property type="term" value="F:structural constituent of ribosome"/>
    <property type="evidence" value="ECO:0000318"/>
    <property type="project" value="GO_Central"/>
</dbReference>
<evidence type="ECO:0000256" key="2">
    <source>
        <dbReference type="ARBA" id="ARBA00022980"/>
    </source>
</evidence>
<name>A0A7M7SYD8_STRPU</name>
<keyword evidence="3" id="KW-0687">Ribonucleoprotein</keyword>
<evidence type="ECO:0000256" key="1">
    <source>
        <dbReference type="ARBA" id="ARBA00006815"/>
    </source>
</evidence>
<dbReference type="AlphaFoldDB" id="A0A7M7SYD8"/>
<reference evidence="6" key="1">
    <citation type="submission" date="2015-02" db="EMBL/GenBank/DDBJ databases">
        <title>Genome sequencing for Strongylocentrotus purpuratus.</title>
        <authorList>
            <person name="Murali S."/>
            <person name="Liu Y."/>
            <person name="Vee V."/>
            <person name="English A."/>
            <person name="Wang M."/>
            <person name="Skinner E."/>
            <person name="Han Y."/>
            <person name="Muzny D.M."/>
            <person name="Worley K.C."/>
            <person name="Gibbs R.A."/>
        </authorList>
    </citation>
    <scope>NUCLEOTIDE SEQUENCE</scope>
</reference>
<dbReference type="Proteomes" id="UP000007110">
    <property type="component" value="Unassembled WGS sequence"/>
</dbReference>
<dbReference type="OMA" id="IDICHKN"/>
<dbReference type="RefSeq" id="XP_030840375.1">
    <property type="nucleotide sequence ID" value="XM_030984515.1"/>
</dbReference>
<evidence type="ECO:0000259" key="4">
    <source>
        <dbReference type="Pfam" id="PF17135"/>
    </source>
</evidence>
<dbReference type="OrthoDB" id="6353017at2759"/>
<dbReference type="GO" id="GO:0006412">
    <property type="term" value="P:translation"/>
    <property type="evidence" value="ECO:0007669"/>
    <property type="project" value="InterPro"/>
</dbReference>
<dbReference type="PANTHER" id="PTHR10934">
    <property type="entry name" value="60S RIBOSOMAL PROTEIN L18"/>
    <property type="match status" value="1"/>
</dbReference>
<reference evidence="5" key="2">
    <citation type="submission" date="2021-01" db="UniProtKB">
        <authorList>
            <consortium name="EnsemblMetazoa"/>
        </authorList>
    </citation>
    <scope>IDENTIFICATION</scope>
</reference>
<dbReference type="EnsemblMetazoa" id="XM_030984515">
    <property type="protein sequence ID" value="XP_030840375"/>
    <property type="gene ID" value="LOC373246"/>
</dbReference>
<evidence type="ECO:0000313" key="5">
    <source>
        <dbReference type="EnsemblMetazoa" id="XP_030840375"/>
    </source>
</evidence>
<protein>
    <recommendedName>
        <fullName evidence="4">Large ribosomal subunit protein uL15/eL18 domain-containing protein</fullName>
    </recommendedName>
</protein>
<evidence type="ECO:0000313" key="6">
    <source>
        <dbReference type="Proteomes" id="UP000007110"/>
    </source>
</evidence>
<dbReference type="FunCoup" id="A0A7M7SYD8">
    <property type="interactions" value="2046"/>
</dbReference>
<dbReference type="InterPro" id="IPR021131">
    <property type="entry name" value="Ribosomal_uL15/eL18"/>
</dbReference>
<evidence type="ECO:0000256" key="3">
    <source>
        <dbReference type="ARBA" id="ARBA00023274"/>
    </source>
</evidence>
<dbReference type="GeneID" id="373246"/>
<dbReference type="FunFam" id="3.100.10.10:FF:000001">
    <property type="entry name" value="60S ribosomal protein L18"/>
    <property type="match status" value="1"/>
</dbReference>
<feature type="domain" description="Large ribosomal subunit protein uL15/eL18" evidence="4">
    <location>
        <begin position="2"/>
        <end position="188"/>
    </location>
</feature>
<dbReference type="Gene3D" id="3.100.10.10">
    <property type="match status" value="1"/>
</dbReference>
<dbReference type="InParanoid" id="A0A7M7SYD8"/>
<proteinExistence type="inferred from homology"/>
<dbReference type="SUPFAM" id="SSF52080">
    <property type="entry name" value="Ribosomal proteins L15p and L18e"/>
    <property type="match status" value="1"/>
</dbReference>
<dbReference type="InterPro" id="IPR000039">
    <property type="entry name" value="Ribosomal_eL18"/>
</dbReference>
<dbReference type="PANTHER" id="PTHR10934:SF2">
    <property type="entry name" value="LARGE RIBOSOMAL SUBUNIT PROTEIN EL18"/>
    <property type="match status" value="1"/>
</dbReference>
<keyword evidence="6" id="KW-1185">Reference proteome</keyword>
<dbReference type="InterPro" id="IPR036227">
    <property type="entry name" value="Ribosomal_uL15/eL18_sf"/>
</dbReference>
<dbReference type="KEGG" id="spu:373246"/>
<keyword evidence="2" id="KW-0689">Ribosomal protein</keyword>
<dbReference type="GO" id="GO:0022625">
    <property type="term" value="C:cytosolic large ribosomal subunit"/>
    <property type="evidence" value="ECO:0000318"/>
    <property type="project" value="GO_Central"/>
</dbReference>
<dbReference type="Pfam" id="PF17135">
    <property type="entry name" value="Ribosomal_L18"/>
    <property type="match status" value="1"/>
</dbReference>
<organism evidence="5 6">
    <name type="scientific">Strongylocentrotus purpuratus</name>
    <name type="common">Purple sea urchin</name>
    <dbReference type="NCBI Taxonomy" id="7668"/>
    <lineage>
        <taxon>Eukaryota</taxon>
        <taxon>Metazoa</taxon>
        <taxon>Echinodermata</taxon>
        <taxon>Eleutherozoa</taxon>
        <taxon>Echinozoa</taxon>
        <taxon>Echinoidea</taxon>
        <taxon>Euechinoidea</taxon>
        <taxon>Echinacea</taxon>
        <taxon>Camarodonta</taxon>
        <taxon>Echinidea</taxon>
        <taxon>Strongylocentrotidae</taxon>
        <taxon>Strongylocentrotus</taxon>
    </lineage>
</organism>
<comment type="similarity">
    <text evidence="1">Belongs to the eukaryotic ribosomal protein eL18 family.</text>
</comment>